<dbReference type="InterPro" id="IPR036390">
    <property type="entry name" value="WH_DNA-bd_sf"/>
</dbReference>
<dbReference type="EMBL" id="SLVX01000008">
    <property type="protein sequence ID" value="TCN45097.1"/>
    <property type="molecule type" value="Genomic_DNA"/>
</dbReference>
<dbReference type="AlphaFoldDB" id="A0A4R2CUI0"/>
<name>A0A4R2CUI0_SHIGR</name>
<comment type="caution">
    <text evidence="1">The sequence shown here is derived from an EMBL/GenBank/DDBJ whole genome shotgun (WGS) entry which is preliminary data.</text>
</comment>
<protein>
    <submittedName>
        <fullName evidence="1">Uncharacterized protein</fullName>
    </submittedName>
</protein>
<accession>A0A4R2CUI0</accession>
<dbReference type="SUPFAM" id="SSF46785">
    <property type="entry name" value="Winged helix' DNA-binding domain"/>
    <property type="match status" value="1"/>
</dbReference>
<reference evidence="1 2" key="1">
    <citation type="submission" date="2019-03" db="EMBL/GenBank/DDBJ databases">
        <title>Genomic Encyclopedia of Type Strains, Phase IV (KMG-IV): sequencing the most valuable type-strain genomes for metagenomic binning, comparative biology and taxonomic classification.</title>
        <authorList>
            <person name="Goeker M."/>
        </authorList>
    </citation>
    <scope>NUCLEOTIDE SEQUENCE [LARGE SCALE GENOMIC DNA]</scope>
    <source>
        <strain evidence="1 2">DSM 18401</strain>
    </source>
</reference>
<organism evidence="1 2">
    <name type="scientific">Shinella granuli</name>
    <dbReference type="NCBI Taxonomy" id="323621"/>
    <lineage>
        <taxon>Bacteria</taxon>
        <taxon>Pseudomonadati</taxon>
        <taxon>Pseudomonadota</taxon>
        <taxon>Alphaproteobacteria</taxon>
        <taxon>Hyphomicrobiales</taxon>
        <taxon>Rhizobiaceae</taxon>
        <taxon>Shinella</taxon>
    </lineage>
</organism>
<keyword evidence="2" id="KW-1185">Reference proteome</keyword>
<gene>
    <name evidence="1" type="ORF">EV665_108237</name>
</gene>
<evidence type="ECO:0000313" key="1">
    <source>
        <dbReference type="EMBL" id="TCN45097.1"/>
    </source>
</evidence>
<dbReference type="InterPro" id="IPR036388">
    <property type="entry name" value="WH-like_DNA-bd_sf"/>
</dbReference>
<proteinExistence type="predicted"/>
<evidence type="ECO:0000313" key="2">
    <source>
        <dbReference type="Proteomes" id="UP000295351"/>
    </source>
</evidence>
<dbReference type="Gene3D" id="1.10.10.10">
    <property type="entry name" value="Winged helix-like DNA-binding domain superfamily/Winged helix DNA-binding domain"/>
    <property type="match status" value="1"/>
</dbReference>
<dbReference type="Proteomes" id="UP000295351">
    <property type="component" value="Unassembled WGS sequence"/>
</dbReference>
<sequence length="84" mass="8863">MLSGAPSNAMSFEAAGYLVRETHRDDSRAVALALSATGFKVIVEARAVVKALDERLTQPLGGPSGERTLLLAAALRDLLDQSQP</sequence>